<reference evidence="2" key="1">
    <citation type="submission" date="2018-05" db="EMBL/GenBank/DDBJ databases">
        <authorList>
            <person name="Lanie J.A."/>
            <person name="Ng W.-L."/>
            <person name="Kazmierczak K.M."/>
            <person name="Andrzejewski T.M."/>
            <person name="Davidsen T.M."/>
            <person name="Wayne K.J."/>
            <person name="Tettelin H."/>
            <person name="Glass J.I."/>
            <person name="Rusch D."/>
            <person name="Podicherti R."/>
            <person name="Tsui H.-C.T."/>
            <person name="Winkler M.E."/>
        </authorList>
    </citation>
    <scope>NUCLEOTIDE SEQUENCE</scope>
</reference>
<feature type="non-terminal residue" evidence="2">
    <location>
        <position position="104"/>
    </location>
</feature>
<accession>A0A382QT65</accession>
<evidence type="ECO:0000256" key="1">
    <source>
        <dbReference type="SAM" id="MobiDB-lite"/>
    </source>
</evidence>
<dbReference type="AlphaFoldDB" id="A0A382QT65"/>
<gene>
    <name evidence="2" type="ORF">METZ01_LOCUS341001</name>
</gene>
<feature type="region of interest" description="Disordered" evidence="1">
    <location>
        <begin position="1"/>
        <end position="28"/>
    </location>
</feature>
<name>A0A382QT65_9ZZZZ</name>
<organism evidence="2">
    <name type="scientific">marine metagenome</name>
    <dbReference type="NCBI Taxonomy" id="408172"/>
    <lineage>
        <taxon>unclassified sequences</taxon>
        <taxon>metagenomes</taxon>
        <taxon>ecological metagenomes</taxon>
    </lineage>
</organism>
<feature type="compositionally biased region" description="Acidic residues" evidence="1">
    <location>
        <begin position="13"/>
        <end position="28"/>
    </location>
</feature>
<protein>
    <submittedName>
        <fullName evidence="2">Uncharacterized protein</fullName>
    </submittedName>
</protein>
<proteinExistence type="predicted"/>
<evidence type="ECO:0000313" key="2">
    <source>
        <dbReference type="EMBL" id="SVC88147.1"/>
    </source>
</evidence>
<dbReference type="EMBL" id="UINC01116418">
    <property type="protein sequence ID" value="SVC88147.1"/>
    <property type="molecule type" value="Genomic_DNA"/>
</dbReference>
<sequence>MAEEETETAASEENTESSGEEASADAEVVEGKFGKAEIVIPDTVQKAPDDSQKHYHSIANKGETLKVASEKVLGSSSKEELKEHLPAAIVVKKNLRKDVDTLFN</sequence>